<evidence type="ECO:0000313" key="2">
    <source>
        <dbReference type="Proteomes" id="UP001163321"/>
    </source>
</evidence>
<sequence length="138" mass="15736">MSSSSFSALCVQSILYVAYAVVTFIAYFMELTYFARFREHLSMQLGAFKETDQTGGIRSWLARRGTKCKPELSRVIKNDVRKLLCKQTSLGNISRIEQLLEYAKERLGTEFAKEMYSDAKLVLKLLVNNICSTTILKT</sequence>
<dbReference type="EMBL" id="CM047584">
    <property type="protein sequence ID" value="KAI9911357.1"/>
    <property type="molecule type" value="Genomic_DNA"/>
</dbReference>
<evidence type="ECO:0000313" key="1">
    <source>
        <dbReference type="EMBL" id="KAI9911357.1"/>
    </source>
</evidence>
<gene>
    <name evidence="1" type="ORF">PsorP6_009010</name>
</gene>
<comment type="caution">
    <text evidence="1">The sequence shown here is derived from an EMBL/GenBank/DDBJ whole genome shotgun (WGS) entry which is preliminary data.</text>
</comment>
<organism evidence="1 2">
    <name type="scientific">Peronosclerospora sorghi</name>
    <dbReference type="NCBI Taxonomy" id="230839"/>
    <lineage>
        <taxon>Eukaryota</taxon>
        <taxon>Sar</taxon>
        <taxon>Stramenopiles</taxon>
        <taxon>Oomycota</taxon>
        <taxon>Peronosporomycetes</taxon>
        <taxon>Peronosporales</taxon>
        <taxon>Peronosporaceae</taxon>
        <taxon>Peronosclerospora</taxon>
    </lineage>
</organism>
<dbReference type="Proteomes" id="UP001163321">
    <property type="component" value="Chromosome 5"/>
</dbReference>
<protein>
    <submittedName>
        <fullName evidence="1">Uncharacterized protein</fullName>
    </submittedName>
</protein>
<reference evidence="1 2" key="1">
    <citation type="journal article" date="2022" name="bioRxiv">
        <title>The genome of the oomycete Peronosclerospora sorghi, a cosmopolitan pathogen of maize and sorghum, is inflated with dispersed pseudogenes.</title>
        <authorList>
            <person name="Fletcher K."/>
            <person name="Martin F."/>
            <person name="Isakeit T."/>
            <person name="Cavanaugh K."/>
            <person name="Magill C."/>
            <person name="Michelmore R."/>
        </authorList>
    </citation>
    <scope>NUCLEOTIDE SEQUENCE [LARGE SCALE GENOMIC DNA]</scope>
    <source>
        <strain evidence="1">P6</strain>
    </source>
</reference>
<keyword evidence="2" id="KW-1185">Reference proteome</keyword>
<name>A0ACC0VYL5_9STRA</name>
<accession>A0ACC0VYL5</accession>
<proteinExistence type="predicted"/>